<dbReference type="PROSITE" id="PS00167">
    <property type="entry name" value="TRP_SYNTHASE_ALPHA"/>
    <property type="match status" value="1"/>
</dbReference>
<evidence type="ECO:0000256" key="15">
    <source>
        <dbReference type="ARBA" id="ARBA00023141"/>
    </source>
</evidence>
<keyword evidence="13 20" id="KW-1133">Transmembrane helix</keyword>
<gene>
    <name evidence="22" type="ORF">CC78DRAFT_548716</name>
</gene>
<dbReference type="PANTHER" id="PTHR48077:SF3">
    <property type="entry name" value="TRYPTOPHAN SYNTHASE"/>
    <property type="match status" value="1"/>
</dbReference>
<keyword evidence="10 20" id="KW-0812">Transmembrane</keyword>
<dbReference type="EMBL" id="ML986726">
    <property type="protein sequence ID" value="KAF2258975.1"/>
    <property type="molecule type" value="Genomic_DNA"/>
</dbReference>
<evidence type="ECO:0000256" key="11">
    <source>
        <dbReference type="ARBA" id="ARBA00022822"/>
    </source>
</evidence>
<feature type="transmembrane region" description="Helical" evidence="20">
    <location>
        <begin position="1226"/>
        <end position="1257"/>
    </location>
</feature>
<comment type="similarity">
    <text evidence="5">In the N-terminal section; belongs to the TrpA family.</text>
</comment>
<dbReference type="InterPro" id="IPR004331">
    <property type="entry name" value="SPX_dom"/>
</dbReference>
<proteinExistence type="inferred from homology"/>
<feature type="region of interest" description="Disordered" evidence="19">
    <location>
        <begin position="734"/>
        <end position="762"/>
    </location>
</feature>
<dbReference type="PANTHER" id="PTHR48077">
    <property type="entry name" value="TRYPTOPHAN SYNTHASE-RELATED"/>
    <property type="match status" value="1"/>
</dbReference>
<dbReference type="InterPro" id="IPR006653">
    <property type="entry name" value="Trp_synth_b_CS"/>
</dbReference>
<feature type="transmembrane region" description="Helical" evidence="20">
    <location>
        <begin position="1450"/>
        <end position="1468"/>
    </location>
</feature>
<dbReference type="CDD" id="cd04724">
    <property type="entry name" value="Tryptophan_synthase_alpha"/>
    <property type="match status" value="1"/>
</dbReference>
<dbReference type="Pfam" id="PF00290">
    <property type="entry name" value="Trp_syntA"/>
    <property type="match status" value="1"/>
</dbReference>
<feature type="compositionally biased region" description="Acidic residues" evidence="19">
    <location>
        <begin position="956"/>
        <end position="969"/>
    </location>
</feature>
<dbReference type="Pfam" id="PF00291">
    <property type="entry name" value="PALP"/>
    <property type="match status" value="1"/>
</dbReference>
<feature type="compositionally biased region" description="Acidic residues" evidence="19">
    <location>
        <begin position="908"/>
        <end position="921"/>
    </location>
</feature>
<dbReference type="SUPFAM" id="SSF53686">
    <property type="entry name" value="Tryptophan synthase beta subunit-like PLP-dependent enzymes"/>
    <property type="match status" value="1"/>
</dbReference>
<protein>
    <recommendedName>
        <fullName evidence="7 18">Tryptophan synthase</fullName>
        <ecNumber evidence="6 18">4.2.1.20</ecNumber>
    </recommendedName>
</protein>
<feature type="region of interest" description="Disordered" evidence="19">
    <location>
        <begin position="780"/>
        <end position="800"/>
    </location>
</feature>
<dbReference type="GO" id="GO:0022857">
    <property type="term" value="F:transmembrane transporter activity"/>
    <property type="evidence" value="ECO:0007669"/>
    <property type="project" value="InterPro"/>
</dbReference>
<comment type="pathway">
    <text evidence="3 18">Amino-acid biosynthesis; L-tryptophan biosynthesis; L-tryptophan from chorismate: step 5/5.</text>
</comment>
<name>A0A9P4MVG4_9PLEO</name>
<keyword evidence="15 18" id="KW-0057">Aromatic amino acid biosynthesis</keyword>
<feature type="transmembrane region" description="Helical" evidence="20">
    <location>
        <begin position="1192"/>
        <end position="1214"/>
    </location>
</feature>
<feature type="transmembrane region" description="Helical" evidence="20">
    <location>
        <begin position="1503"/>
        <end position="1523"/>
    </location>
</feature>
<feature type="region of interest" description="Disordered" evidence="19">
    <location>
        <begin position="908"/>
        <end position="996"/>
    </location>
</feature>
<feature type="transmembrane region" description="Helical" evidence="20">
    <location>
        <begin position="1277"/>
        <end position="1300"/>
    </location>
</feature>
<dbReference type="CDD" id="cd06446">
    <property type="entry name" value="Trp-synth_B"/>
    <property type="match status" value="1"/>
</dbReference>
<comment type="cofactor">
    <cofactor evidence="1 18">
        <name>pyridoxal 5'-phosphate</name>
        <dbReference type="ChEBI" id="CHEBI:597326"/>
    </cofactor>
</comment>
<feature type="transmembrane region" description="Helical" evidence="20">
    <location>
        <begin position="1595"/>
        <end position="1616"/>
    </location>
</feature>
<keyword evidence="9 18" id="KW-0028">Amino-acid biosynthesis</keyword>
<feature type="transmembrane region" description="Helical" evidence="20">
    <location>
        <begin position="1330"/>
        <end position="1356"/>
    </location>
</feature>
<evidence type="ECO:0000256" key="2">
    <source>
        <dbReference type="ARBA" id="ARBA00004141"/>
    </source>
</evidence>
<feature type="compositionally biased region" description="Basic and acidic residues" evidence="19">
    <location>
        <begin position="970"/>
        <end position="993"/>
    </location>
</feature>
<evidence type="ECO:0000256" key="17">
    <source>
        <dbReference type="ARBA" id="ARBA00049047"/>
    </source>
</evidence>
<dbReference type="InterPro" id="IPR013785">
    <property type="entry name" value="Aldolase_TIM"/>
</dbReference>
<feature type="domain" description="SPX" evidence="21">
    <location>
        <begin position="812"/>
        <end position="1075"/>
    </location>
</feature>
<feature type="transmembrane region" description="Helical" evidence="20">
    <location>
        <begin position="1406"/>
        <end position="1430"/>
    </location>
</feature>
<feature type="compositionally biased region" description="Polar residues" evidence="19">
    <location>
        <begin position="739"/>
        <end position="756"/>
    </location>
</feature>
<keyword evidence="11 18" id="KW-0822">Tryptophan biosynthesis</keyword>
<keyword evidence="8" id="KW-0813">Transport</keyword>
<sequence length="1660" mass="181972">MDAIKKTFAQCKKEGRSALVTYVTAGYPTAQETPDIMLGMEAGGADLIELGMPFTDPIADGPTIQKSNTQALKNGVTTDDCLQMIRDARKRGLKAPVLLMGYYNPLLSYGEERMLQDAKEAGANGFIIVDLPPEEAVRFRNFCTSYGLSYVPLIAPATSDHRMRVLCKIADSFIYVVSRMGVTGATGTLNAALPQLLERVHKYSGNKPAAVGFGVSTRDHFLSVGKIAEGVVIGSQIVNVLAAAASGEGAKAVEKYCDNISGKSSWSTTREVGILETLAEAKEPSGVSVDRVITDADVPDGPGLVDQIEALNGDGFKDSHDLPPRFGQFGGQYVPESLMDCLAELEKGFHKAKYDKSFQEEYESYYDWMGRPGHLHEAERLTEHAGGAHIWLKREDLNHTGSHKINNALGQILLARRLGKTEIIAETGAGQHGVATATVCAKFGMKCTIYMGAEDVRRQALNVFRIKLLGADVVAVEAGSQTLRDAVNEALRAWVVNLSTTHYIIGSAIGPHPFPTIVRYFQSVIGRETKEQMLAKKGKLPDAVVACVGGGSNAVGMFSPFEEDTLVKLLGVEAGGDGLDTSRHSATLTGGTPGVLHGVRTYILQDKHGQIQDTHSVSAGLDYPGVGPELASWKESERAKFIAATDAEAFIGFRLLSQLEGIIPALESAHAVFGAIELAKTMDKEQDIVICLSGRGDKDVQSVAEELPKLGPKIGCTCDVVHCNCGGAAAQSHREHTRSVSPVSLSRSGCPSSNTAKLDRPLGHGPLLSIDESFELQELHQHTDGVRPRAKETRRERKRREKLEQLRAADEMKFSHSLQFNSVPDWSSHYIAYSNLKKLIYTLEQRINQQATAQADAESSPLINGAYEDPDKVFTNALDQELEKVCSFYQLKELEIYGELDHLMKDEESYEQEQEVFEQEQENAPPGKKTRSGSIFKHIGFGRPRRASQASRSSFLEEEEDGDSDDDANETSRLRRKSTDGRRRPLDGHHDDDMFASTDFASSRRRTSLAFDDYNDMAFSALYDEGVSLKKRTVSVYVSLCELRSFIQLNKTGFSKVLKKYDKILDRKLKGAYISQYVDTAYPFQQSTIGNLANNISRVEVAYSRICTKGDVAEAKRELRLHLREHVVWERNTVWREMIGIERKAQAANIGIRHTMLGPETDPTKIRLQGDEIEPELKEVVTPLGRYQCPRWLVSGTFYTLVVILAIFFVLLLVPIMKKPEQQNCLALVVFVSLLWATEAIPLFVTSLLVPFLAVILRVVRNDDTNRRLDAKDATRYVFAAMWTPVIMLLLGGFTIAAALSKYNIAKIMATFVLSKAGTKPRTVLVTNMFVAMFASMWISNVAAPVLCFSIIQPILRNLPSDSDMTKALLLGIALSSNIGGAASPIASPQNLIALQNMQPEPSWGVWFFVALPVCIISILLIWLLLLVTFKPGRNTTIVPIRPLRDRFTGIQWFISVVTVVTIALWCVSHQLEPVFGDMGVVAIIPLVLFFGTGILTKEDFNNFLWTIIILAAGGLSLGKAVSSSGLLHTIAESITRNVEGMSLYGVLVVFAALIGVVATFISHTVAALIVLPLVQQVGRNMEQPHPNLLVMGSVLMASAAMGLPTSGFPNMTAIMMEDGRTGQRYLSVKHFLTRGVPASFMSFVVIVSVGYGLMLAVGF</sequence>
<dbReference type="CDD" id="cd01115">
    <property type="entry name" value="SLC13_permease"/>
    <property type="match status" value="1"/>
</dbReference>
<dbReference type="HAMAP" id="MF_00133">
    <property type="entry name" value="Trp_synth_beta"/>
    <property type="match status" value="1"/>
</dbReference>
<keyword evidence="14 20" id="KW-0472">Membrane</keyword>
<feature type="transmembrane region" description="Helical" evidence="20">
    <location>
        <begin position="1475"/>
        <end position="1497"/>
    </location>
</feature>
<dbReference type="InterPro" id="IPR023026">
    <property type="entry name" value="Trp_synth_beta/beta-like"/>
</dbReference>
<organism evidence="22 23">
    <name type="scientific">Lojkania enalia</name>
    <dbReference type="NCBI Taxonomy" id="147567"/>
    <lineage>
        <taxon>Eukaryota</taxon>
        <taxon>Fungi</taxon>
        <taxon>Dikarya</taxon>
        <taxon>Ascomycota</taxon>
        <taxon>Pezizomycotina</taxon>
        <taxon>Dothideomycetes</taxon>
        <taxon>Pleosporomycetidae</taxon>
        <taxon>Pleosporales</taxon>
        <taxon>Pleosporales incertae sedis</taxon>
        <taxon>Lojkania</taxon>
    </lineage>
</organism>
<evidence type="ECO:0000259" key="21">
    <source>
        <dbReference type="PROSITE" id="PS51382"/>
    </source>
</evidence>
<evidence type="ECO:0000313" key="23">
    <source>
        <dbReference type="Proteomes" id="UP000800093"/>
    </source>
</evidence>
<evidence type="ECO:0000256" key="18">
    <source>
        <dbReference type="RuleBase" id="RU003663"/>
    </source>
</evidence>
<comment type="catalytic activity">
    <reaction evidence="17 18">
        <text>(1S,2R)-1-C-(indol-3-yl)glycerol 3-phosphate + L-serine = D-glyceraldehyde 3-phosphate + L-tryptophan + H2O</text>
        <dbReference type="Rhea" id="RHEA:10532"/>
        <dbReference type="ChEBI" id="CHEBI:15377"/>
        <dbReference type="ChEBI" id="CHEBI:33384"/>
        <dbReference type="ChEBI" id="CHEBI:57912"/>
        <dbReference type="ChEBI" id="CHEBI:58866"/>
        <dbReference type="ChEBI" id="CHEBI:59776"/>
        <dbReference type="EC" id="4.2.1.20"/>
    </reaction>
</comment>
<dbReference type="SUPFAM" id="SSF51366">
    <property type="entry name" value="Ribulose-phoshate binding barrel"/>
    <property type="match status" value="1"/>
</dbReference>
<dbReference type="NCBIfam" id="TIGR00262">
    <property type="entry name" value="trpA"/>
    <property type="match status" value="1"/>
</dbReference>
<evidence type="ECO:0000256" key="7">
    <source>
        <dbReference type="ARBA" id="ARBA00018724"/>
    </source>
</evidence>
<accession>A0A9P4MVG4</accession>
<dbReference type="InterPro" id="IPR004680">
    <property type="entry name" value="Cit_transptr-like_dom"/>
</dbReference>
<dbReference type="EC" id="4.2.1.20" evidence="6 18"/>
<dbReference type="GO" id="GO:0016020">
    <property type="term" value="C:membrane"/>
    <property type="evidence" value="ECO:0007669"/>
    <property type="project" value="UniProtKB-SubCell"/>
</dbReference>
<comment type="caution">
    <text evidence="22">The sequence shown here is derived from an EMBL/GenBank/DDBJ whole genome shotgun (WGS) entry which is preliminary data.</text>
</comment>
<dbReference type="InterPro" id="IPR001926">
    <property type="entry name" value="TrpB-like_PALP"/>
</dbReference>
<dbReference type="InterPro" id="IPR006654">
    <property type="entry name" value="Trp_synth_beta"/>
</dbReference>
<evidence type="ECO:0000256" key="3">
    <source>
        <dbReference type="ARBA" id="ARBA00004733"/>
    </source>
</evidence>
<evidence type="ECO:0000256" key="14">
    <source>
        <dbReference type="ARBA" id="ARBA00023136"/>
    </source>
</evidence>
<feature type="transmembrane region" description="Helical" evidence="20">
    <location>
        <begin position="1544"/>
        <end position="1575"/>
    </location>
</feature>
<dbReference type="FunFam" id="3.40.50.1100:FF:000004">
    <property type="entry name" value="Tryptophan synthase beta chain"/>
    <property type="match status" value="1"/>
</dbReference>
<keyword evidence="23" id="KW-1185">Reference proteome</keyword>
<evidence type="ECO:0000256" key="6">
    <source>
        <dbReference type="ARBA" id="ARBA00012043"/>
    </source>
</evidence>
<evidence type="ECO:0000256" key="4">
    <source>
        <dbReference type="ARBA" id="ARBA00005761"/>
    </source>
</evidence>
<evidence type="ECO:0000256" key="10">
    <source>
        <dbReference type="ARBA" id="ARBA00022692"/>
    </source>
</evidence>
<keyword evidence="12 18" id="KW-0663">Pyridoxal phosphate</keyword>
<dbReference type="NCBIfam" id="TIGR00263">
    <property type="entry name" value="trpB"/>
    <property type="match status" value="1"/>
</dbReference>
<dbReference type="PROSITE" id="PS00168">
    <property type="entry name" value="TRP_SYNTHASE_BETA"/>
    <property type="match status" value="1"/>
</dbReference>
<dbReference type="CDD" id="cd14478">
    <property type="entry name" value="SPX_PHO87_PHO90_like"/>
    <property type="match status" value="1"/>
</dbReference>
<dbReference type="Pfam" id="PF03600">
    <property type="entry name" value="CitMHS"/>
    <property type="match status" value="1"/>
</dbReference>
<feature type="transmembrane region" description="Helical" evidence="20">
    <location>
        <begin position="1637"/>
        <end position="1658"/>
    </location>
</feature>
<evidence type="ECO:0000256" key="20">
    <source>
        <dbReference type="SAM" id="Phobius"/>
    </source>
</evidence>
<dbReference type="Gene3D" id="3.20.20.70">
    <property type="entry name" value="Aldolase class I"/>
    <property type="match status" value="1"/>
</dbReference>
<dbReference type="FunFam" id="3.20.20.70:FF:000151">
    <property type="entry name" value="Tryptophan synthase"/>
    <property type="match status" value="1"/>
</dbReference>
<dbReference type="GO" id="GO:0004834">
    <property type="term" value="F:tryptophan synthase activity"/>
    <property type="evidence" value="ECO:0007669"/>
    <property type="project" value="UniProtKB-EC"/>
</dbReference>
<dbReference type="InterPro" id="IPR011060">
    <property type="entry name" value="RibuloseP-bd_barrel"/>
</dbReference>
<evidence type="ECO:0000256" key="5">
    <source>
        <dbReference type="ARBA" id="ARBA00006095"/>
    </source>
</evidence>
<dbReference type="Gene3D" id="3.40.50.1100">
    <property type="match status" value="2"/>
</dbReference>
<dbReference type="InterPro" id="IPR001898">
    <property type="entry name" value="SLC13A/DASS"/>
</dbReference>
<dbReference type="HAMAP" id="MF_00131">
    <property type="entry name" value="Trp_synth_alpha"/>
    <property type="match status" value="1"/>
</dbReference>
<dbReference type="OrthoDB" id="10050244at2759"/>
<evidence type="ECO:0000256" key="8">
    <source>
        <dbReference type="ARBA" id="ARBA00022448"/>
    </source>
</evidence>
<dbReference type="Proteomes" id="UP000800093">
    <property type="component" value="Unassembled WGS sequence"/>
</dbReference>
<evidence type="ECO:0000256" key="9">
    <source>
        <dbReference type="ARBA" id="ARBA00022605"/>
    </source>
</evidence>
<comment type="similarity">
    <text evidence="4">In the C-terminal section; belongs to the TrpB family.</text>
</comment>
<evidence type="ECO:0000256" key="13">
    <source>
        <dbReference type="ARBA" id="ARBA00022989"/>
    </source>
</evidence>
<comment type="subcellular location">
    <subcellularLocation>
        <location evidence="2">Membrane</location>
        <topology evidence="2">Multi-pass membrane protein</topology>
    </subcellularLocation>
</comment>
<dbReference type="NCBIfam" id="TIGR00785">
    <property type="entry name" value="dass"/>
    <property type="match status" value="1"/>
</dbReference>
<dbReference type="FunFam" id="3.40.50.1100:FF:000001">
    <property type="entry name" value="Tryptophan synthase beta chain"/>
    <property type="match status" value="1"/>
</dbReference>
<dbReference type="InterPro" id="IPR036052">
    <property type="entry name" value="TrpB-like_PALP_sf"/>
</dbReference>
<evidence type="ECO:0000256" key="19">
    <source>
        <dbReference type="SAM" id="MobiDB-lite"/>
    </source>
</evidence>
<evidence type="ECO:0000256" key="1">
    <source>
        <dbReference type="ARBA" id="ARBA00001933"/>
    </source>
</evidence>
<dbReference type="InterPro" id="IPR002028">
    <property type="entry name" value="Trp_synthase_suA"/>
</dbReference>
<dbReference type="InterPro" id="IPR018204">
    <property type="entry name" value="Trp_synthase_alpha_AS"/>
</dbReference>
<reference evidence="23" key="1">
    <citation type="journal article" date="2020" name="Stud. Mycol.">
        <title>101 Dothideomycetes genomes: A test case for predicting lifestyles and emergence of pathogens.</title>
        <authorList>
            <person name="Haridas S."/>
            <person name="Albert R."/>
            <person name="Binder M."/>
            <person name="Bloem J."/>
            <person name="LaButti K."/>
            <person name="Salamov A."/>
            <person name="Andreopoulos B."/>
            <person name="Baker S."/>
            <person name="Barry K."/>
            <person name="Bills G."/>
            <person name="Bluhm B."/>
            <person name="Cannon C."/>
            <person name="Castanera R."/>
            <person name="Culley D."/>
            <person name="Daum C."/>
            <person name="Ezra D."/>
            <person name="Gonzalez J."/>
            <person name="Henrissat B."/>
            <person name="Kuo A."/>
            <person name="Liang C."/>
            <person name="Lipzen A."/>
            <person name="Lutzoni F."/>
            <person name="Magnuson J."/>
            <person name="Mondo S."/>
            <person name="Nolan M."/>
            <person name="Ohm R."/>
            <person name="Pangilinan J."/>
            <person name="Park H.-J."/>
            <person name="Ramirez L."/>
            <person name="Alfaro M."/>
            <person name="Sun H."/>
            <person name="Tritt A."/>
            <person name="Yoshinaga Y."/>
            <person name="Zwiers L.-H."/>
            <person name="Turgeon B."/>
            <person name="Goodwin S."/>
            <person name="Spatafora J."/>
            <person name="Crous P."/>
            <person name="Grigoriev I."/>
        </authorList>
    </citation>
    <scope>NUCLEOTIDE SEQUENCE [LARGE SCALE GENOMIC DNA]</scope>
    <source>
        <strain evidence="23">CBS 304.66</strain>
    </source>
</reference>
<evidence type="ECO:0000313" key="22">
    <source>
        <dbReference type="EMBL" id="KAF2258975.1"/>
    </source>
</evidence>
<dbReference type="PROSITE" id="PS51382">
    <property type="entry name" value="SPX"/>
    <property type="match status" value="1"/>
</dbReference>
<evidence type="ECO:0000256" key="12">
    <source>
        <dbReference type="ARBA" id="ARBA00022898"/>
    </source>
</evidence>
<dbReference type="GO" id="GO:0005737">
    <property type="term" value="C:cytoplasm"/>
    <property type="evidence" value="ECO:0007669"/>
    <property type="project" value="TreeGrafter"/>
</dbReference>
<dbReference type="Pfam" id="PF03105">
    <property type="entry name" value="SPX"/>
    <property type="match status" value="2"/>
</dbReference>
<evidence type="ECO:0000256" key="16">
    <source>
        <dbReference type="ARBA" id="ARBA00023239"/>
    </source>
</evidence>
<keyword evidence="16 18" id="KW-0456">Lyase</keyword>